<evidence type="ECO:0000313" key="1">
    <source>
        <dbReference type="EMBL" id="SIR45592.1"/>
    </source>
</evidence>
<dbReference type="OrthoDB" id="8421898at2"/>
<dbReference type="EMBL" id="FTNE01000034">
    <property type="protein sequence ID" value="SIR45592.1"/>
    <property type="molecule type" value="Genomic_DNA"/>
</dbReference>
<dbReference type="AlphaFoldDB" id="A0A8G2FLQ3"/>
<sequence length="248" mass="27039">MNTNISVSTSLAAEIAGIGYEGFRTWLKRGLLKATGILPGFYAPDAPAEIADAKRWRWAAFGYADLCSFRLAKNLLDAGLPWDTVNPIVSDYTLWQSHQADDSDGRHLVIHAGGTEWGIYTTKSLIDQLDSETRKRDWAILIDLRDLRKDVVLRCRAASLKAVATDLVQTSHIFARSGANLLPPQEVGERKHAIEQLAGEIDVLATEAAQGGGSYAKFEVILRHLHALGKFTEGPAVSAVAASFALRV</sequence>
<proteinExistence type="predicted"/>
<dbReference type="Proteomes" id="UP000186308">
    <property type="component" value="Unassembled WGS sequence"/>
</dbReference>
<dbReference type="RefSeq" id="WP_029313411.1">
    <property type="nucleotide sequence ID" value="NZ_FTNE01000034.1"/>
</dbReference>
<reference evidence="1 2" key="1">
    <citation type="submission" date="2017-01" db="EMBL/GenBank/DDBJ databases">
        <authorList>
            <person name="Varghese N."/>
            <person name="Submissions S."/>
        </authorList>
    </citation>
    <scope>NUCLEOTIDE SEQUENCE [LARGE SCALE GENOMIC DNA]</scope>
    <source>
        <strain evidence="1 2">ATCC 35905</strain>
    </source>
</reference>
<protein>
    <submittedName>
        <fullName evidence="1">Uncharacterized protein</fullName>
    </submittedName>
</protein>
<gene>
    <name evidence="1" type="ORF">SAMN05421828_13415</name>
</gene>
<keyword evidence="2" id="KW-1185">Reference proteome</keyword>
<organism evidence="1 2">
    <name type="scientific">Acidiphilium rubrum</name>
    <dbReference type="NCBI Taxonomy" id="526"/>
    <lineage>
        <taxon>Bacteria</taxon>
        <taxon>Pseudomonadati</taxon>
        <taxon>Pseudomonadota</taxon>
        <taxon>Alphaproteobacteria</taxon>
        <taxon>Acetobacterales</taxon>
        <taxon>Acidocellaceae</taxon>
        <taxon>Acidiphilium</taxon>
    </lineage>
</organism>
<name>A0A8G2FLQ3_ACIRU</name>
<comment type="caution">
    <text evidence="1">The sequence shown here is derived from an EMBL/GenBank/DDBJ whole genome shotgun (WGS) entry which is preliminary data.</text>
</comment>
<accession>A0A8G2FLQ3</accession>
<evidence type="ECO:0000313" key="2">
    <source>
        <dbReference type="Proteomes" id="UP000186308"/>
    </source>
</evidence>